<keyword evidence="10" id="KW-0482">Metalloprotease</keyword>
<evidence type="ECO:0000256" key="12">
    <source>
        <dbReference type="SAM" id="Phobius"/>
    </source>
</evidence>
<keyword evidence="11 12" id="KW-0472">Membrane</keyword>
<accession>A0A9D1J0A8</accession>
<dbReference type="Pfam" id="PF02163">
    <property type="entry name" value="Peptidase_M50"/>
    <property type="match status" value="1"/>
</dbReference>
<feature type="domain" description="Peptidase M50" evidence="13">
    <location>
        <begin position="110"/>
        <end position="162"/>
    </location>
</feature>
<evidence type="ECO:0000313" key="14">
    <source>
        <dbReference type="EMBL" id="HIR55764.1"/>
    </source>
</evidence>
<dbReference type="GO" id="GO:0016020">
    <property type="term" value="C:membrane"/>
    <property type="evidence" value="ECO:0007669"/>
    <property type="project" value="UniProtKB-SubCell"/>
</dbReference>
<feature type="transmembrane region" description="Helical" evidence="12">
    <location>
        <begin position="74"/>
        <end position="93"/>
    </location>
</feature>
<gene>
    <name evidence="14" type="ORF">IAD36_09250</name>
</gene>
<evidence type="ECO:0000256" key="7">
    <source>
        <dbReference type="ARBA" id="ARBA00022801"/>
    </source>
</evidence>
<keyword evidence="8" id="KW-0862">Zinc</keyword>
<sequence length="181" mass="18224">MRKGRITISAGGVLLLAALYFFMDTLSFVALMLAAAAHECGHLAALRAAGCRVRGFSADAGGAVIERRGGAGPVWELVCLAAGPAAGFAYALTASLIGGELDSVLLLRSAGMSAVLSVFNLLPSPPLDGGRMVQLVFGNKAAEIAGLLTASAVFLIGFAALVTGHGAALFLAGALLLLKNV</sequence>
<dbReference type="InterPro" id="IPR008915">
    <property type="entry name" value="Peptidase_M50"/>
</dbReference>
<keyword evidence="6" id="KW-0479">Metal-binding</keyword>
<evidence type="ECO:0000256" key="9">
    <source>
        <dbReference type="ARBA" id="ARBA00022989"/>
    </source>
</evidence>
<reference evidence="14" key="2">
    <citation type="journal article" date="2021" name="PeerJ">
        <title>Extensive microbial diversity within the chicken gut microbiome revealed by metagenomics and culture.</title>
        <authorList>
            <person name="Gilroy R."/>
            <person name="Ravi A."/>
            <person name="Getino M."/>
            <person name="Pursley I."/>
            <person name="Horton D.L."/>
            <person name="Alikhan N.F."/>
            <person name="Baker D."/>
            <person name="Gharbi K."/>
            <person name="Hall N."/>
            <person name="Watson M."/>
            <person name="Adriaenssens E.M."/>
            <person name="Foster-Nyarko E."/>
            <person name="Jarju S."/>
            <person name="Secka A."/>
            <person name="Antonio M."/>
            <person name="Oren A."/>
            <person name="Chaudhuri R.R."/>
            <person name="La Ragione R."/>
            <person name="Hildebrand F."/>
            <person name="Pallen M.J."/>
        </authorList>
    </citation>
    <scope>NUCLEOTIDE SEQUENCE</scope>
    <source>
        <strain evidence="14">ChiGjej3B3-7149</strain>
    </source>
</reference>
<feature type="transmembrane region" description="Helical" evidence="12">
    <location>
        <begin position="12"/>
        <end position="37"/>
    </location>
</feature>
<evidence type="ECO:0000256" key="2">
    <source>
        <dbReference type="ARBA" id="ARBA00004141"/>
    </source>
</evidence>
<evidence type="ECO:0000256" key="4">
    <source>
        <dbReference type="ARBA" id="ARBA00022670"/>
    </source>
</evidence>
<protein>
    <submittedName>
        <fullName evidence="14">Site-2 protease family protein</fullName>
    </submittedName>
</protein>
<dbReference type="EMBL" id="DVHH01000224">
    <property type="protein sequence ID" value="HIR55764.1"/>
    <property type="molecule type" value="Genomic_DNA"/>
</dbReference>
<dbReference type="PANTHER" id="PTHR39188:SF3">
    <property type="entry name" value="STAGE IV SPORULATION PROTEIN FB"/>
    <property type="match status" value="1"/>
</dbReference>
<comment type="similarity">
    <text evidence="3">Belongs to the peptidase M50B family.</text>
</comment>
<name>A0A9D1J0A8_9FIRM</name>
<keyword evidence="7" id="KW-0378">Hydrolase</keyword>
<comment type="cofactor">
    <cofactor evidence="1">
        <name>Zn(2+)</name>
        <dbReference type="ChEBI" id="CHEBI:29105"/>
    </cofactor>
</comment>
<feature type="transmembrane region" description="Helical" evidence="12">
    <location>
        <begin position="105"/>
        <end position="124"/>
    </location>
</feature>
<keyword evidence="9 12" id="KW-1133">Transmembrane helix</keyword>
<evidence type="ECO:0000256" key="3">
    <source>
        <dbReference type="ARBA" id="ARBA00007931"/>
    </source>
</evidence>
<feature type="transmembrane region" description="Helical" evidence="12">
    <location>
        <begin position="144"/>
        <end position="177"/>
    </location>
</feature>
<evidence type="ECO:0000256" key="8">
    <source>
        <dbReference type="ARBA" id="ARBA00022833"/>
    </source>
</evidence>
<evidence type="ECO:0000259" key="13">
    <source>
        <dbReference type="Pfam" id="PF02163"/>
    </source>
</evidence>
<comment type="caution">
    <text evidence="14">The sequence shown here is derived from an EMBL/GenBank/DDBJ whole genome shotgun (WGS) entry which is preliminary data.</text>
</comment>
<dbReference type="AlphaFoldDB" id="A0A9D1J0A8"/>
<comment type="subcellular location">
    <subcellularLocation>
        <location evidence="2">Membrane</location>
        <topology evidence="2">Multi-pass membrane protein</topology>
    </subcellularLocation>
</comment>
<dbReference type="GO" id="GO:0008237">
    <property type="term" value="F:metallopeptidase activity"/>
    <property type="evidence" value="ECO:0007669"/>
    <property type="project" value="UniProtKB-KW"/>
</dbReference>
<keyword evidence="5 12" id="KW-0812">Transmembrane</keyword>
<keyword evidence="4 14" id="KW-0645">Protease</keyword>
<evidence type="ECO:0000256" key="6">
    <source>
        <dbReference type="ARBA" id="ARBA00022723"/>
    </source>
</evidence>
<dbReference type="GO" id="GO:0006508">
    <property type="term" value="P:proteolysis"/>
    <property type="evidence" value="ECO:0007669"/>
    <property type="project" value="UniProtKB-KW"/>
</dbReference>
<evidence type="ECO:0000313" key="15">
    <source>
        <dbReference type="Proteomes" id="UP000824238"/>
    </source>
</evidence>
<evidence type="ECO:0000256" key="5">
    <source>
        <dbReference type="ARBA" id="ARBA00022692"/>
    </source>
</evidence>
<evidence type="ECO:0000256" key="10">
    <source>
        <dbReference type="ARBA" id="ARBA00023049"/>
    </source>
</evidence>
<dbReference type="GO" id="GO:0046872">
    <property type="term" value="F:metal ion binding"/>
    <property type="evidence" value="ECO:0007669"/>
    <property type="project" value="UniProtKB-KW"/>
</dbReference>
<evidence type="ECO:0000256" key="1">
    <source>
        <dbReference type="ARBA" id="ARBA00001947"/>
    </source>
</evidence>
<dbReference type="Proteomes" id="UP000824238">
    <property type="component" value="Unassembled WGS sequence"/>
</dbReference>
<dbReference type="PANTHER" id="PTHR39188">
    <property type="entry name" value="MEMBRANE-ASSOCIATED ZINC METALLOPROTEASE M50B"/>
    <property type="match status" value="1"/>
</dbReference>
<reference evidence="14" key="1">
    <citation type="submission" date="2020-10" db="EMBL/GenBank/DDBJ databases">
        <authorList>
            <person name="Gilroy R."/>
        </authorList>
    </citation>
    <scope>NUCLEOTIDE SEQUENCE</scope>
    <source>
        <strain evidence="14">ChiGjej3B3-7149</strain>
    </source>
</reference>
<organism evidence="14 15">
    <name type="scientific">Candidatus Scatomorpha intestinigallinarum</name>
    <dbReference type="NCBI Taxonomy" id="2840923"/>
    <lineage>
        <taxon>Bacteria</taxon>
        <taxon>Bacillati</taxon>
        <taxon>Bacillota</taxon>
        <taxon>Clostridia</taxon>
        <taxon>Eubacteriales</taxon>
        <taxon>Candidatus Scatomorpha</taxon>
    </lineage>
</organism>
<proteinExistence type="inferred from homology"/>
<evidence type="ECO:0000256" key="11">
    <source>
        <dbReference type="ARBA" id="ARBA00023136"/>
    </source>
</evidence>